<dbReference type="GO" id="GO:0042910">
    <property type="term" value="F:xenobiotic transmembrane transporter activity"/>
    <property type="evidence" value="ECO:0007669"/>
    <property type="project" value="InterPro"/>
</dbReference>
<keyword evidence="4 7" id="KW-0812">Transmembrane</keyword>
<comment type="subcellular location">
    <subcellularLocation>
        <location evidence="1">Cell membrane</location>
        <topology evidence="1">Multi-pass membrane protein</topology>
    </subcellularLocation>
</comment>
<feature type="transmembrane region" description="Helical" evidence="7">
    <location>
        <begin position="288"/>
        <end position="306"/>
    </location>
</feature>
<feature type="transmembrane region" description="Helical" evidence="7">
    <location>
        <begin position="164"/>
        <end position="187"/>
    </location>
</feature>
<dbReference type="PANTHER" id="PTHR42925:SF2">
    <property type="entry name" value="NA+ DRIVEN MULTIDRUG EFFLUX PUMP"/>
    <property type="match status" value="1"/>
</dbReference>
<evidence type="ECO:0000256" key="5">
    <source>
        <dbReference type="ARBA" id="ARBA00022989"/>
    </source>
</evidence>
<dbReference type="RefSeq" id="WP_111921399.1">
    <property type="nucleotide sequence ID" value="NZ_UAWC01000007.1"/>
</dbReference>
<feature type="transmembrane region" description="Helical" evidence="7">
    <location>
        <begin position="395"/>
        <end position="416"/>
    </location>
</feature>
<evidence type="ECO:0000313" key="8">
    <source>
        <dbReference type="EMBL" id="SQB34202.1"/>
    </source>
</evidence>
<reference evidence="8 9" key="1">
    <citation type="submission" date="2018-06" db="EMBL/GenBank/DDBJ databases">
        <authorList>
            <consortium name="Pathogen Informatics"/>
            <person name="Doyle S."/>
        </authorList>
    </citation>
    <scope>NUCLEOTIDE SEQUENCE [LARGE SCALE GENOMIC DNA]</scope>
    <source>
        <strain evidence="8 9">NCTC13028</strain>
    </source>
</reference>
<feature type="transmembrane region" description="Helical" evidence="7">
    <location>
        <begin position="327"/>
        <end position="350"/>
    </location>
</feature>
<protein>
    <submittedName>
        <fullName evidence="8">Na+ driven multidrug efflux pump</fullName>
    </submittedName>
</protein>
<dbReference type="InterPro" id="IPR047135">
    <property type="entry name" value="YsiQ"/>
</dbReference>
<evidence type="ECO:0000256" key="6">
    <source>
        <dbReference type="ARBA" id="ARBA00023136"/>
    </source>
</evidence>
<feature type="transmembrane region" description="Helical" evidence="7">
    <location>
        <begin position="199"/>
        <end position="221"/>
    </location>
</feature>
<dbReference type="InterPro" id="IPR002528">
    <property type="entry name" value="MATE_fam"/>
</dbReference>
<name>A0A2X2VT62_CLOCO</name>
<keyword evidence="3" id="KW-1003">Cell membrane</keyword>
<feature type="transmembrane region" description="Helical" evidence="7">
    <location>
        <begin position="95"/>
        <end position="117"/>
    </location>
</feature>
<evidence type="ECO:0000256" key="4">
    <source>
        <dbReference type="ARBA" id="ARBA00022692"/>
    </source>
</evidence>
<evidence type="ECO:0000256" key="1">
    <source>
        <dbReference type="ARBA" id="ARBA00004651"/>
    </source>
</evidence>
<dbReference type="AlphaFoldDB" id="A0A2X2VT62"/>
<dbReference type="CDD" id="cd13134">
    <property type="entry name" value="MATE_like_8"/>
    <property type="match status" value="1"/>
</dbReference>
<evidence type="ECO:0000256" key="2">
    <source>
        <dbReference type="ARBA" id="ARBA00022448"/>
    </source>
</evidence>
<organism evidence="8 9">
    <name type="scientific">Clostridium cochlearium</name>
    <dbReference type="NCBI Taxonomy" id="1494"/>
    <lineage>
        <taxon>Bacteria</taxon>
        <taxon>Bacillati</taxon>
        <taxon>Bacillota</taxon>
        <taxon>Clostridia</taxon>
        <taxon>Eubacteriales</taxon>
        <taxon>Clostridiaceae</taxon>
        <taxon>Clostridium</taxon>
    </lineage>
</organism>
<evidence type="ECO:0000256" key="3">
    <source>
        <dbReference type="ARBA" id="ARBA00022475"/>
    </source>
</evidence>
<keyword evidence="5 7" id="KW-1133">Transmembrane helix</keyword>
<dbReference type="GO" id="GO:0005886">
    <property type="term" value="C:plasma membrane"/>
    <property type="evidence" value="ECO:0007669"/>
    <property type="project" value="UniProtKB-SubCell"/>
</dbReference>
<sequence length="456" mass="49639">MENTLKTKARNSEFYKVLGRLALPIIIQNFITAFLNMIDTVMVGKLGEVEIASVGVANQYFFFFNLLVLGISSGGGIFISQFWGKRDEKNIKKILGVNVIAGVSISLIMTLIALLMPENIISLFNKDPQVIQSGAKYLKVISVSYILTAITLAYSISLRCIGEAIIPMAISGIALITNVFFNYGLIFGHFGLPALGVKGAALATVIARLVECLALLIYVYSKKGVLAASIKEMTDINMKFINKIYRTIASVLFNEACWGLAMVMYAAIYGRIGTKAIASIQICTTVQNLFMVVTLGVANASAVMIGNKIGEGKEEEGKEYAKKFTKMGIALGIILGFSMALSAPFILNLFNVSKEVMTTSLLILYITSAIMVMRVFNAVMIVGVLRGGGDAKYALISEAVTMWLVGLPLTLIAAFIIKLPVYIVASMAGIEEFGKFILSYKRVKSNKWIKNVIHNI</sequence>
<evidence type="ECO:0000256" key="7">
    <source>
        <dbReference type="SAM" id="Phobius"/>
    </source>
</evidence>
<feature type="transmembrane region" description="Helical" evidence="7">
    <location>
        <begin position="62"/>
        <end position="83"/>
    </location>
</feature>
<keyword evidence="6 7" id="KW-0472">Membrane</keyword>
<feature type="transmembrane region" description="Helical" evidence="7">
    <location>
        <begin position="362"/>
        <end position="383"/>
    </location>
</feature>
<keyword evidence="2" id="KW-0813">Transport</keyword>
<feature type="transmembrane region" description="Helical" evidence="7">
    <location>
        <begin position="21"/>
        <end position="42"/>
    </location>
</feature>
<dbReference type="GO" id="GO:0015297">
    <property type="term" value="F:antiporter activity"/>
    <property type="evidence" value="ECO:0007669"/>
    <property type="project" value="InterPro"/>
</dbReference>
<dbReference type="PANTHER" id="PTHR42925">
    <property type="entry name" value="MULTIDRUG AND TOXIN EFFLUX PROTEIN MATE FAMILY"/>
    <property type="match status" value="1"/>
</dbReference>
<dbReference type="Pfam" id="PF01554">
    <property type="entry name" value="MatE"/>
    <property type="match status" value="2"/>
</dbReference>
<evidence type="ECO:0000313" key="9">
    <source>
        <dbReference type="Proteomes" id="UP000250223"/>
    </source>
</evidence>
<feature type="transmembrane region" description="Helical" evidence="7">
    <location>
        <begin position="137"/>
        <end position="157"/>
    </location>
</feature>
<dbReference type="Proteomes" id="UP000250223">
    <property type="component" value="Unassembled WGS sequence"/>
</dbReference>
<accession>A0A2X2VT62</accession>
<dbReference type="InterPro" id="IPR048279">
    <property type="entry name" value="MdtK-like"/>
</dbReference>
<dbReference type="PIRSF" id="PIRSF006603">
    <property type="entry name" value="DinF"/>
    <property type="match status" value="1"/>
</dbReference>
<proteinExistence type="predicted"/>
<gene>
    <name evidence="8" type="primary">mdtK</name>
    <name evidence="8" type="ORF">NCTC13028_01096</name>
</gene>
<feature type="transmembrane region" description="Helical" evidence="7">
    <location>
        <begin position="248"/>
        <end position="268"/>
    </location>
</feature>
<dbReference type="EMBL" id="UAWC01000007">
    <property type="protein sequence ID" value="SQB34202.1"/>
    <property type="molecule type" value="Genomic_DNA"/>
</dbReference>
<dbReference type="NCBIfam" id="TIGR00797">
    <property type="entry name" value="matE"/>
    <property type="match status" value="1"/>
</dbReference>